<feature type="transmembrane region" description="Helical" evidence="8">
    <location>
        <begin position="299"/>
        <end position="320"/>
    </location>
</feature>
<feature type="transmembrane region" description="Helical" evidence="8">
    <location>
        <begin position="140"/>
        <end position="166"/>
    </location>
</feature>
<protein>
    <recommendedName>
        <fullName evidence="9">G-protein coupled receptors family 1 profile domain-containing protein</fullName>
    </recommendedName>
</protein>
<keyword evidence="11" id="KW-1185">Reference proteome</keyword>
<dbReference type="AlphaFoldDB" id="A0A8C5MH91"/>
<evidence type="ECO:0000259" key="9">
    <source>
        <dbReference type="PROSITE" id="PS50262"/>
    </source>
</evidence>
<comment type="subcellular location">
    <subcellularLocation>
        <location evidence="1">Membrane</location>
        <topology evidence="1">Multi-pass membrane protein</topology>
    </subcellularLocation>
</comment>
<feature type="transmembrane region" description="Helical" evidence="8">
    <location>
        <begin position="90"/>
        <end position="119"/>
    </location>
</feature>
<dbReference type="PANTHER" id="PTHR45695">
    <property type="entry name" value="LEUCOKININ RECEPTOR-RELATED"/>
    <property type="match status" value="1"/>
</dbReference>
<dbReference type="OrthoDB" id="9880339at2759"/>
<dbReference type="InterPro" id="IPR017452">
    <property type="entry name" value="GPCR_Rhodpsn_7TM"/>
</dbReference>
<reference evidence="10" key="2">
    <citation type="submission" date="2025-09" db="UniProtKB">
        <authorList>
            <consortium name="Ensembl"/>
        </authorList>
    </citation>
    <scope>IDENTIFICATION</scope>
</reference>
<dbReference type="Proteomes" id="UP000694569">
    <property type="component" value="Unplaced"/>
</dbReference>
<evidence type="ECO:0000256" key="2">
    <source>
        <dbReference type="ARBA" id="ARBA00022692"/>
    </source>
</evidence>
<keyword evidence="3 8" id="KW-1133">Transmembrane helix</keyword>
<keyword evidence="5 8" id="KW-0472">Membrane</keyword>
<evidence type="ECO:0000313" key="10">
    <source>
        <dbReference type="Ensembl" id="ENSLLEP00000013154.1"/>
    </source>
</evidence>
<evidence type="ECO:0000256" key="6">
    <source>
        <dbReference type="ARBA" id="ARBA00023170"/>
    </source>
</evidence>
<feature type="transmembrane region" description="Helical" evidence="8">
    <location>
        <begin position="263"/>
        <end position="287"/>
    </location>
</feature>
<feature type="transmembrane region" description="Helical" evidence="8">
    <location>
        <begin position="32"/>
        <end position="52"/>
    </location>
</feature>
<accession>A0A8C5MH91</accession>
<feature type="transmembrane region" description="Helical" evidence="8">
    <location>
        <begin position="189"/>
        <end position="211"/>
    </location>
</feature>
<dbReference type="PANTHER" id="PTHR45695:SF37">
    <property type="entry name" value="FREE FATTY ACID RECEPTOR 4-LIKE"/>
    <property type="match status" value="1"/>
</dbReference>
<evidence type="ECO:0000256" key="7">
    <source>
        <dbReference type="ARBA" id="ARBA00023224"/>
    </source>
</evidence>
<evidence type="ECO:0000256" key="5">
    <source>
        <dbReference type="ARBA" id="ARBA00023136"/>
    </source>
</evidence>
<dbReference type="GO" id="GO:0004930">
    <property type="term" value="F:G protein-coupled receptor activity"/>
    <property type="evidence" value="ECO:0007669"/>
    <property type="project" value="UniProtKB-KW"/>
</dbReference>
<dbReference type="PROSITE" id="PS50262">
    <property type="entry name" value="G_PROTEIN_RECEP_F1_2"/>
    <property type="match status" value="1"/>
</dbReference>
<organism evidence="10 11">
    <name type="scientific">Leptobrachium leishanense</name>
    <name type="common">Leishan spiny toad</name>
    <dbReference type="NCBI Taxonomy" id="445787"/>
    <lineage>
        <taxon>Eukaryota</taxon>
        <taxon>Metazoa</taxon>
        <taxon>Chordata</taxon>
        <taxon>Craniata</taxon>
        <taxon>Vertebrata</taxon>
        <taxon>Euteleostomi</taxon>
        <taxon>Amphibia</taxon>
        <taxon>Batrachia</taxon>
        <taxon>Anura</taxon>
        <taxon>Pelobatoidea</taxon>
        <taxon>Megophryidae</taxon>
        <taxon>Leptobrachium</taxon>
    </lineage>
</organism>
<evidence type="ECO:0000256" key="4">
    <source>
        <dbReference type="ARBA" id="ARBA00023040"/>
    </source>
</evidence>
<dbReference type="Gene3D" id="1.20.1070.10">
    <property type="entry name" value="Rhodopsin 7-helix transmembrane proteins"/>
    <property type="match status" value="1"/>
</dbReference>
<dbReference type="GeneTree" id="ENSGT00940000164736"/>
<dbReference type="Pfam" id="PF00001">
    <property type="entry name" value="7tm_1"/>
    <property type="match status" value="1"/>
</dbReference>
<dbReference type="GO" id="GO:0005886">
    <property type="term" value="C:plasma membrane"/>
    <property type="evidence" value="ECO:0007669"/>
    <property type="project" value="TreeGrafter"/>
</dbReference>
<keyword evidence="2 8" id="KW-0812">Transmembrane</keyword>
<keyword evidence="7" id="KW-0807">Transducer</keyword>
<keyword evidence="4" id="KW-0297">G-protein coupled receptor</keyword>
<keyword evidence="6" id="KW-0675">Receptor</keyword>
<evidence type="ECO:0000256" key="8">
    <source>
        <dbReference type="SAM" id="Phobius"/>
    </source>
</evidence>
<evidence type="ECO:0000313" key="11">
    <source>
        <dbReference type="Proteomes" id="UP000694569"/>
    </source>
</evidence>
<dbReference type="SUPFAM" id="SSF81321">
    <property type="entry name" value="Family A G protein-coupled receptor-like"/>
    <property type="match status" value="1"/>
</dbReference>
<reference evidence="10" key="1">
    <citation type="submission" date="2025-08" db="UniProtKB">
        <authorList>
            <consortium name="Ensembl"/>
        </authorList>
    </citation>
    <scope>IDENTIFICATION</scope>
</reference>
<dbReference type="Ensembl" id="ENSLLET00000013670.1">
    <property type="protein sequence ID" value="ENSLLEP00000013154.1"/>
    <property type="gene ID" value="ENSLLEG00000008283.1"/>
</dbReference>
<sequence length="359" mass="41190">LSPHCNRNRTFFTFFSDFKSNGKVAITATETLVLSLVFVFSLFTNICAIVILAKKKRLVTANCFMMNLFCADILFISMIPFILVTRWSEVWILGDFVCHMVFYVICLSASVTLISLSAVSLERMICIMKLTQAATCNVKVVVGGLFGIWGFSAMTALPLCLFFNVVNVKINGSDVQICTLVWPSTSEEIAWDISFVVLNFMVPGLSIVFSYTKIYKGIEIHIFTFLSWQITKETRERLITSTAYSETHQLKVSQRDFKLFRTLLILMVSFFIMWTPVIIIILLLLIQNLYYSFTIPPTLFLWITVFTFCNSFVNPILYNINLFRKKWWKIIFFCSFDESTDTDTLSRKNATPNISTALE</sequence>
<dbReference type="PRINTS" id="PR00237">
    <property type="entry name" value="GPCRRHODOPSN"/>
</dbReference>
<dbReference type="CDD" id="cd00637">
    <property type="entry name" value="7tm_classA_rhodopsin-like"/>
    <property type="match status" value="1"/>
</dbReference>
<proteinExistence type="predicted"/>
<evidence type="ECO:0000256" key="1">
    <source>
        <dbReference type="ARBA" id="ARBA00004141"/>
    </source>
</evidence>
<evidence type="ECO:0000256" key="3">
    <source>
        <dbReference type="ARBA" id="ARBA00022989"/>
    </source>
</evidence>
<dbReference type="InterPro" id="IPR000276">
    <property type="entry name" value="GPCR_Rhodpsn"/>
</dbReference>
<name>A0A8C5MH91_9ANUR</name>
<feature type="transmembrane region" description="Helical" evidence="8">
    <location>
        <begin position="64"/>
        <end position="84"/>
    </location>
</feature>
<feature type="domain" description="G-protein coupled receptors family 1 profile" evidence="9">
    <location>
        <begin position="44"/>
        <end position="318"/>
    </location>
</feature>